<keyword evidence="7" id="KW-1133">Transmembrane helix</keyword>
<evidence type="ECO:0000256" key="10">
    <source>
        <dbReference type="PIRSR" id="PIRSR640198-2"/>
    </source>
</evidence>
<keyword evidence="2" id="KW-0812">Transmembrane</keyword>
<organism evidence="13 14">
    <name type="scientific">Candidatus Kerfeldbacteria bacterium RIFOXYB2_FULL_38_14</name>
    <dbReference type="NCBI Taxonomy" id="1798547"/>
    <lineage>
        <taxon>Bacteria</taxon>
        <taxon>Candidatus Kerfeldiibacteriota</taxon>
    </lineage>
</organism>
<reference evidence="13 14" key="1">
    <citation type="journal article" date="2016" name="Nat. Commun.">
        <title>Thousands of microbial genomes shed light on interconnected biogeochemical processes in an aquifer system.</title>
        <authorList>
            <person name="Anantharaman K."/>
            <person name="Brown C.T."/>
            <person name="Hug L.A."/>
            <person name="Sharon I."/>
            <person name="Castelle C.J."/>
            <person name="Probst A.J."/>
            <person name="Thomas B.C."/>
            <person name="Singh A."/>
            <person name="Wilkins M.J."/>
            <person name="Karaoz U."/>
            <person name="Brodie E.L."/>
            <person name="Williams K.H."/>
            <person name="Hubbard S.S."/>
            <person name="Banfield J.F."/>
        </authorList>
    </citation>
    <scope>NUCLEOTIDE SEQUENCE [LARGE SCALE GENOMIC DNA]</scope>
</reference>
<evidence type="ECO:0000256" key="9">
    <source>
        <dbReference type="PIRSR" id="PIRSR640198-1"/>
    </source>
</evidence>
<dbReference type="InterPro" id="IPR001387">
    <property type="entry name" value="Cro/C1-type_HTH"/>
</dbReference>
<feature type="active site" evidence="9">
    <location>
        <position position="242"/>
    </location>
</feature>
<evidence type="ECO:0000313" key="13">
    <source>
        <dbReference type="EMBL" id="OGY87217.1"/>
    </source>
</evidence>
<keyword evidence="6 10" id="KW-0067">ATP-binding</keyword>
<dbReference type="PANTHER" id="PTHR13504:SF34">
    <property type="entry name" value="PROTEIN ADENYLYLTRANSFERASE FICD"/>
    <property type="match status" value="1"/>
</dbReference>
<gene>
    <name evidence="13" type="ORF">A2319_01055</name>
</gene>
<accession>A0A1G2BG78</accession>
<comment type="caution">
    <text evidence="13">The sequence shown here is derived from an EMBL/GenBank/DDBJ whole genome shotgun (WGS) entry which is preliminary data.</text>
</comment>
<comment type="subcellular location">
    <subcellularLocation>
        <location evidence="1">Membrane</location>
        <topology evidence="1">Single-pass membrane protein</topology>
    </subcellularLocation>
</comment>
<dbReference type="PANTHER" id="PTHR13504">
    <property type="entry name" value="FIDO DOMAIN-CONTAINING PROTEIN DDB_G0283145"/>
    <property type="match status" value="1"/>
</dbReference>
<dbReference type="PROSITE" id="PS51459">
    <property type="entry name" value="FIDO"/>
    <property type="match status" value="1"/>
</dbReference>
<dbReference type="InterPro" id="IPR036597">
    <property type="entry name" value="Fido-like_dom_sf"/>
</dbReference>
<evidence type="ECO:0000259" key="12">
    <source>
        <dbReference type="PROSITE" id="PS51459"/>
    </source>
</evidence>
<feature type="binding site" evidence="10">
    <location>
        <begin position="278"/>
        <end position="279"/>
    </location>
    <ligand>
        <name>ATP</name>
        <dbReference type="ChEBI" id="CHEBI:30616"/>
    </ligand>
</feature>
<dbReference type="Pfam" id="PF02661">
    <property type="entry name" value="Fic"/>
    <property type="match status" value="1"/>
</dbReference>
<evidence type="ECO:0000313" key="14">
    <source>
        <dbReference type="Proteomes" id="UP000176420"/>
    </source>
</evidence>
<dbReference type="InterPro" id="IPR003812">
    <property type="entry name" value="Fido"/>
</dbReference>
<keyword evidence="4 10" id="KW-0547">Nucleotide-binding</keyword>
<dbReference type="InterPro" id="IPR040198">
    <property type="entry name" value="Fido_containing"/>
</dbReference>
<sequence>MTHQQKLQRLLKITNKTQTELAQMLQVSFVTLNSWVHAKSLPRKKAQEKIDLLYQEYTGVAEITDSELAVKKQQMAVYQKQFSNPLKYILQRQDLYDTFVLELTYHTNSIEGSTFTEPEVRAVIFDNVTIPNKTVVEHQEAKNHQAALGNMFQWLITHKKSQHINEDWIKKLHSILMNGIRTDAGFYRQHGVRIVGSFVPTTNYLKIDNEMYKFIKTLRNISQKNNVITQLAKIHAHFEQIHPFADGNGRVGRLLLNALALQQGLPPMLIKQEKKQAYYNYLQKAQLEEKVMFLESFFCDAFLEAYKLLTDN</sequence>
<feature type="domain" description="Fido" evidence="12">
    <location>
        <begin position="164"/>
        <end position="300"/>
    </location>
</feature>
<feature type="site" description="Important for autoinhibition of adenylyltransferase activity" evidence="11">
    <location>
        <position position="111"/>
    </location>
</feature>
<keyword evidence="3" id="KW-0677">Repeat</keyword>
<dbReference type="EMBL" id="MHKI01000010">
    <property type="protein sequence ID" value="OGY87217.1"/>
    <property type="molecule type" value="Genomic_DNA"/>
</dbReference>
<dbReference type="Proteomes" id="UP000176420">
    <property type="component" value="Unassembled WGS sequence"/>
</dbReference>
<evidence type="ECO:0000256" key="11">
    <source>
        <dbReference type="PIRSR" id="PIRSR640198-3"/>
    </source>
</evidence>
<dbReference type="CDD" id="cd00093">
    <property type="entry name" value="HTH_XRE"/>
    <property type="match status" value="1"/>
</dbReference>
<evidence type="ECO:0000256" key="3">
    <source>
        <dbReference type="ARBA" id="ARBA00022737"/>
    </source>
</evidence>
<keyword evidence="5" id="KW-0802">TPR repeat</keyword>
<evidence type="ECO:0000256" key="1">
    <source>
        <dbReference type="ARBA" id="ARBA00004167"/>
    </source>
</evidence>
<dbReference type="AlphaFoldDB" id="A0A1G2BG78"/>
<evidence type="ECO:0000256" key="2">
    <source>
        <dbReference type="ARBA" id="ARBA00022692"/>
    </source>
</evidence>
<dbReference type="Gene3D" id="1.10.260.40">
    <property type="entry name" value="lambda repressor-like DNA-binding domains"/>
    <property type="match status" value="1"/>
</dbReference>
<dbReference type="GO" id="GO:0005524">
    <property type="term" value="F:ATP binding"/>
    <property type="evidence" value="ECO:0007669"/>
    <property type="project" value="UniProtKB-KW"/>
</dbReference>
<name>A0A1G2BG78_9BACT</name>
<proteinExistence type="predicted"/>
<dbReference type="GO" id="GO:0003677">
    <property type="term" value="F:DNA binding"/>
    <property type="evidence" value="ECO:0007669"/>
    <property type="project" value="InterPro"/>
</dbReference>
<dbReference type="Gene3D" id="1.10.3290.10">
    <property type="entry name" value="Fido-like domain"/>
    <property type="match status" value="1"/>
</dbReference>
<protein>
    <recommendedName>
        <fullName evidence="12">Fido domain-containing protein</fullName>
    </recommendedName>
</protein>
<evidence type="ECO:0000256" key="8">
    <source>
        <dbReference type="ARBA" id="ARBA00023136"/>
    </source>
</evidence>
<evidence type="ECO:0000256" key="6">
    <source>
        <dbReference type="ARBA" id="ARBA00022840"/>
    </source>
</evidence>
<evidence type="ECO:0000256" key="5">
    <source>
        <dbReference type="ARBA" id="ARBA00022803"/>
    </source>
</evidence>
<evidence type="ECO:0000256" key="7">
    <source>
        <dbReference type="ARBA" id="ARBA00022989"/>
    </source>
</evidence>
<evidence type="ECO:0000256" key="4">
    <source>
        <dbReference type="ARBA" id="ARBA00022741"/>
    </source>
</evidence>
<feature type="binding site" evidence="10">
    <location>
        <begin position="246"/>
        <end position="253"/>
    </location>
    <ligand>
        <name>ATP</name>
        <dbReference type="ChEBI" id="CHEBI:30616"/>
    </ligand>
</feature>
<dbReference type="SUPFAM" id="SSF140931">
    <property type="entry name" value="Fic-like"/>
    <property type="match status" value="1"/>
</dbReference>
<keyword evidence="8" id="KW-0472">Membrane</keyword>
<dbReference type="GO" id="GO:0016020">
    <property type="term" value="C:membrane"/>
    <property type="evidence" value="ECO:0007669"/>
    <property type="project" value="UniProtKB-SubCell"/>
</dbReference>
<dbReference type="InterPro" id="IPR010982">
    <property type="entry name" value="Lambda_DNA-bd_dom_sf"/>
</dbReference>